<dbReference type="SUPFAM" id="SSF55729">
    <property type="entry name" value="Acyl-CoA N-acyltransferases (Nat)"/>
    <property type="match status" value="1"/>
</dbReference>
<dbReference type="EMBL" id="JBITYG010000005">
    <property type="protein sequence ID" value="MFI9102646.1"/>
    <property type="molecule type" value="Genomic_DNA"/>
</dbReference>
<dbReference type="Gene3D" id="3.40.630.30">
    <property type="match status" value="1"/>
</dbReference>
<gene>
    <name evidence="2" type="ORF">ACIGXA_19210</name>
</gene>
<protein>
    <submittedName>
        <fullName evidence="2">GNAT family N-acetyltransferase</fullName>
    </submittedName>
</protein>
<reference evidence="2 3" key="1">
    <citation type="submission" date="2024-10" db="EMBL/GenBank/DDBJ databases">
        <title>The Natural Products Discovery Center: Release of the First 8490 Sequenced Strains for Exploring Actinobacteria Biosynthetic Diversity.</title>
        <authorList>
            <person name="Kalkreuter E."/>
            <person name="Kautsar S.A."/>
            <person name="Yang D."/>
            <person name="Bader C.D."/>
            <person name="Teijaro C.N."/>
            <person name="Fluegel L."/>
            <person name="Davis C.M."/>
            <person name="Simpson J.R."/>
            <person name="Lauterbach L."/>
            <person name="Steele A.D."/>
            <person name="Gui C."/>
            <person name="Meng S."/>
            <person name="Li G."/>
            <person name="Viehrig K."/>
            <person name="Ye F."/>
            <person name="Su P."/>
            <person name="Kiefer A.F."/>
            <person name="Nichols A."/>
            <person name="Cepeda A.J."/>
            <person name="Yan W."/>
            <person name="Fan B."/>
            <person name="Jiang Y."/>
            <person name="Adhikari A."/>
            <person name="Zheng C.-J."/>
            <person name="Schuster L."/>
            <person name="Cowan T.M."/>
            <person name="Smanski M.J."/>
            <person name="Chevrette M.G."/>
            <person name="De Carvalho L.P.S."/>
            <person name="Shen B."/>
        </authorList>
    </citation>
    <scope>NUCLEOTIDE SEQUENCE [LARGE SCALE GENOMIC DNA]</scope>
    <source>
        <strain evidence="2 3">NPDC053399</strain>
    </source>
</reference>
<dbReference type="InterPro" id="IPR000182">
    <property type="entry name" value="GNAT_dom"/>
</dbReference>
<accession>A0ABW8CB54</accession>
<dbReference type="PROSITE" id="PS51186">
    <property type="entry name" value="GNAT"/>
    <property type="match status" value="1"/>
</dbReference>
<dbReference type="Proteomes" id="UP001614394">
    <property type="component" value="Unassembled WGS sequence"/>
</dbReference>
<feature type="domain" description="N-acetyltransferase" evidence="1">
    <location>
        <begin position="169"/>
        <end position="302"/>
    </location>
</feature>
<dbReference type="CDD" id="cd04301">
    <property type="entry name" value="NAT_SF"/>
    <property type="match status" value="1"/>
</dbReference>
<dbReference type="Pfam" id="PF00583">
    <property type="entry name" value="Acetyltransf_1"/>
    <property type="match status" value="1"/>
</dbReference>
<dbReference type="InterPro" id="IPR016181">
    <property type="entry name" value="Acyl_CoA_acyltransferase"/>
</dbReference>
<comment type="caution">
    <text evidence="2">The sequence shown here is derived from an EMBL/GenBank/DDBJ whole genome shotgun (WGS) entry which is preliminary data.</text>
</comment>
<organism evidence="2 3">
    <name type="scientific">Streptomyces fildesensis</name>
    <dbReference type="NCBI Taxonomy" id="375757"/>
    <lineage>
        <taxon>Bacteria</taxon>
        <taxon>Bacillati</taxon>
        <taxon>Actinomycetota</taxon>
        <taxon>Actinomycetes</taxon>
        <taxon>Kitasatosporales</taxon>
        <taxon>Streptomycetaceae</taxon>
        <taxon>Streptomyces</taxon>
    </lineage>
</organism>
<name>A0ABW8CB54_9ACTN</name>
<proteinExistence type="predicted"/>
<keyword evidence="3" id="KW-1185">Reference proteome</keyword>
<evidence type="ECO:0000259" key="1">
    <source>
        <dbReference type="PROSITE" id="PS51186"/>
    </source>
</evidence>
<sequence>MSDLVIRPLVAGEAHLFTSLADPGLVGRAILGDPYRMVADGGDYRPEWTWVALRDGVVVARAAWWAGADDEQPKALDWFDFADGEADAGVRLLKAAPLYGEYDLLLPPGWRERPEVLAAARSRIDAVTEAGLKQLVERYRYTWTAGDPLPARTGRLEYRPEPDDAVILDVVRRIQQGTLDAHDREEIDKAGGEAAATAFLDWLHWLPSPRDWWRLAHTPEGELAGLHIPAHNPSGPTIGFIGVVPEQRGHGYAYDLLVECTQDLVERGADRIAAATDQGNFPMAANFAKAGYPISQERINFV</sequence>
<evidence type="ECO:0000313" key="2">
    <source>
        <dbReference type="EMBL" id="MFI9102646.1"/>
    </source>
</evidence>
<dbReference type="RefSeq" id="WP_399650575.1">
    <property type="nucleotide sequence ID" value="NZ_JBITYG010000005.1"/>
</dbReference>
<evidence type="ECO:0000313" key="3">
    <source>
        <dbReference type="Proteomes" id="UP001614394"/>
    </source>
</evidence>